<dbReference type="EMBL" id="GBXM01041714">
    <property type="protein sequence ID" value="JAH66863.1"/>
    <property type="molecule type" value="Transcribed_RNA"/>
</dbReference>
<protein>
    <submittedName>
        <fullName evidence="1">Uncharacterized protein</fullName>
    </submittedName>
</protein>
<accession>A0A0E9UPJ7</accession>
<organism evidence="1">
    <name type="scientific">Anguilla anguilla</name>
    <name type="common">European freshwater eel</name>
    <name type="synonym">Muraena anguilla</name>
    <dbReference type="NCBI Taxonomy" id="7936"/>
    <lineage>
        <taxon>Eukaryota</taxon>
        <taxon>Metazoa</taxon>
        <taxon>Chordata</taxon>
        <taxon>Craniata</taxon>
        <taxon>Vertebrata</taxon>
        <taxon>Euteleostomi</taxon>
        <taxon>Actinopterygii</taxon>
        <taxon>Neopterygii</taxon>
        <taxon>Teleostei</taxon>
        <taxon>Anguilliformes</taxon>
        <taxon>Anguillidae</taxon>
        <taxon>Anguilla</taxon>
    </lineage>
</organism>
<name>A0A0E9UPJ7_ANGAN</name>
<evidence type="ECO:0000313" key="1">
    <source>
        <dbReference type="EMBL" id="JAH66863.1"/>
    </source>
</evidence>
<reference evidence="1" key="1">
    <citation type="submission" date="2014-11" db="EMBL/GenBank/DDBJ databases">
        <authorList>
            <person name="Amaro Gonzalez C."/>
        </authorList>
    </citation>
    <scope>NUCLEOTIDE SEQUENCE</scope>
</reference>
<proteinExistence type="predicted"/>
<reference evidence="1" key="2">
    <citation type="journal article" date="2015" name="Fish Shellfish Immunol.">
        <title>Early steps in the European eel (Anguilla anguilla)-Vibrio vulnificus interaction in the gills: Role of the RtxA13 toxin.</title>
        <authorList>
            <person name="Callol A."/>
            <person name="Pajuelo D."/>
            <person name="Ebbesson L."/>
            <person name="Teles M."/>
            <person name="MacKenzie S."/>
            <person name="Amaro C."/>
        </authorList>
    </citation>
    <scope>NUCLEOTIDE SEQUENCE</scope>
</reference>
<dbReference type="AlphaFoldDB" id="A0A0E9UPJ7"/>
<sequence length="58" mass="6778">MCSLHQQVMEETTPTLQQIGHHTHPLLRLQRIKRSKLQPLHVNSLSLLITPHSQKKHQ</sequence>